<evidence type="ECO:0000259" key="3">
    <source>
        <dbReference type="PROSITE" id="PS50011"/>
    </source>
</evidence>
<dbReference type="Pfam" id="PF07714">
    <property type="entry name" value="PK_Tyr_Ser-Thr"/>
    <property type="match status" value="1"/>
</dbReference>
<feature type="coiled-coil region" evidence="2">
    <location>
        <begin position="41"/>
        <end position="68"/>
    </location>
</feature>
<dbReference type="SMART" id="SM00671">
    <property type="entry name" value="SEL1"/>
    <property type="match status" value="2"/>
</dbReference>
<dbReference type="InterPro" id="IPR059179">
    <property type="entry name" value="MLKL-like_MCAfunc"/>
</dbReference>
<dbReference type="SMART" id="SM00219">
    <property type="entry name" value="TyrKc"/>
    <property type="match status" value="1"/>
</dbReference>
<comment type="caution">
    <text evidence="4">The sequence shown here is derived from an EMBL/GenBank/DDBJ whole genome shotgun (WGS) entry which is preliminary data.</text>
</comment>
<accession>A0A9N9JM29</accession>
<dbReference type="GO" id="GO:0007166">
    <property type="term" value="P:cell surface receptor signaling pathway"/>
    <property type="evidence" value="ECO:0007669"/>
    <property type="project" value="InterPro"/>
</dbReference>
<protein>
    <submittedName>
        <fullName evidence="4">12912_t:CDS:1</fullName>
    </submittedName>
</protein>
<dbReference type="InterPro" id="IPR036537">
    <property type="entry name" value="Adaptor_Cbl_N_dom_sf"/>
</dbReference>
<dbReference type="InterPro" id="IPR011990">
    <property type="entry name" value="TPR-like_helical_dom_sf"/>
</dbReference>
<dbReference type="InterPro" id="IPR011009">
    <property type="entry name" value="Kinase-like_dom_sf"/>
</dbReference>
<dbReference type="InterPro" id="IPR050767">
    <property type="entry name" value="Sel1_AlgK"/>
</dbReference>
<dbReference type="InterPro" id="IPR000719">
    <property type="entry name" value="Prot_kinase_dom"/>
</dbReference>
<evidence type="ECO:0000313" key="5">
    <source>
        <dbReference type="Proteomes" id="UP000789405"/>
    </source>
</evidence>
<dbReference type="Gene3D" id="1.25.40.10">
    <property type="entry name" value="Tetratricopeptide repeat domain"/>
    <property type="match status" value="1"/>
</dbReference>
<dbReference type="Gene3D" id="1.10.510.10">
    <property type="entry name" value="Transferase(Phosphotransferase) domain 1"/>
    <property type="match status" value="1"/>
</dbReference>
<dbReference type="Pfam" id="PF08238">
    <property type="entry name" value="Sel1"/>
    <property type="match status" value="2"/>
</dbReference>
<dbReference type="PANTHER" id="PTHR11102:SF160">
    <property type="entry name" value="ERAD-ASSOCIATED E3 UBIQUITIN-PROTEIN LIGASE COMPONENT HRD3"/>
    <property type="match status" value="1"/>
</dbReference>
<evidence type="ECO:0000313" key="4">
    <source>
        <dbReference type="EMBL" id="CAG8787047.1"/>
    </source>
</evidence>
<dbReference type="InterPro" id="IPR001245">
    <property type="entry name" value="Ser-Thr/Tyr_kinase_cat_dom"/>
</dbReference>
<feature type="domain" description="Protein kinase" evidence="3">
    <location>
        <begin position="1"/>
        <end position="273"/>
    </location>
</feature>
<dbReference type="OrthoDB" id="2384430at2759"/>
<dbReference type="Gene3D" id="1.20.930.20">
    <property type="entry name" value="Adaptor protein Cbl, N-terminal domain"/>
    <property type="match status" value="1"/>
</dbReference>
<dbReference type="SUPFAM" id="SSF56112">
    <property type="entry name" value="Protein kinase-like (PK-like)"/>
    <property type="match status" value="1"/>
</dbReference>
<organism evidence="4 5">
    <name type="scientific">Dentiscutata erythropus</name>
    <dbReference type="NCBI Taxonomy" id="1348616"/>
    <lineage>
        <taxon>Eukaryota</taxon>
        <taxon>Fungi</taxon>
        <taxon>Fungi incertae sedis</taxon>
        <taxon>Mucoromycota</taxon>
        <taxon>Glomeromycotina</taxon>
        <taxon>Glomeromycetes</taxon>
        <taxon>Diversisporales</taxon>
        <taxon>Gigasporaceae</taxon>
        <taxon>Dentiscutata</taxon>
    </lineage>
</organism>
<dbReference type="SUPFAM" id="SSF81901">
    <property type="entry name" value="HCP-like"/>
    <property type="match status" value="1"/>
</dbReference>
<feature type="non-terminal residue" evidence="4">
    <location>
        <position position="405"/>
    </location>
</feature>
<dbReference type="Proteomes" id="UP000789405">
    <property type="component" value="Unassembled WGS sequence"/>
</dbReference>
<dbReference type="CDD" id="cd21037">
    <property type="entry name" value="MLKL_NTD"/>
    <property type="match status" value="1"/>
</dbReference>
<dbReference type="PANTHER" id="PTHR11102">
    <property type="entry name" value="SEL-1-LIKE PROTEIN"/>
    <property type="match status" value="1"/>
</dbReference>
<evidence type="ECO:0000256" key="2">
    <source>
        <dbReference type="SAM" id="Coils"/>
    </source>
</evidence>
<dbReference type="EMBL" id="CAJVPY010024655">
    <property type="protein sequence ID" value="CAG8787047.1"/>
    <property type="molecule type" value="Genomic_DNA"/>
</dbReference>
<proteinExistence type="inferred from homology"/>
<keyword evidence="5" id="KW-1185">Reference proteome</keyword>
<dbReference type="AlphaFoldDB" id="A0A9N9JM29"/>
<dbReference type="InterPro" id="IPR020635">
    <property type="entry name" value="Tyr_kinase_cat_dom"/>
</dbReference>
<name>A0A9N9JM29_9GLOM</name>
<dbReference type="GO" id="GO:0004713">
    <property type="term" value="F:protein tyrosine kinase activity"/>
    <property type="evidence" value="ECO:0007669"/>
    <property type="project" value="InterPro"/>
</dbReference>
<dbReference type="InterPro" id="IPR006597">
    <property type="entry name" value="Sel1-like"/>
</dbReference>
<feature type="non-terminal residue" evidence="4">
    <location>
        <position position="1"/>
    </location>
</feature>
<keyword evidence="2" id="KW-0175">Coiled coil</keyword>
<dbReference type="GO" id="GO:0005524">
    <property type="term" value="F:ATP binding"/>
    <property type="evidence" value="ECO:0007669"/>
    <property type="project" value="InterPro"/>
</dbReference>
<comment type="similarity">
    <text evidence="1">Belongs to the sel-1 family.</text>
</comment>
<evidence type="ECO:0000256" key="1">
    <source>
        <dbReference type="ARBA" id="ARBA00038101"/>
    </source>
</evidence>
<gene>
    <name evidence="4" type="ORF">DERYTH_LOCUS20630</name>
</gene>
<sequence>AKIDADPNLKSANVRFLSKFNPIIKEFFDAYKENKDIYIIAEHYKQTCDALLDRVEKAEEVIQESLKQDNNLTFFKRNFIAFREFVNTVKLIRNFTSEISQITGLQKHLHSGTVDQNFQKLKFAFDRHMKDFNFSISNENQFQTEKDNEALKKDTESFKKIAYFGLSREFVDATRTVNLSFQNIRYIASERLLDFKHKYDIKCEVYSFGMLLWEIAELKLLYEDEMNISKICEKITKEQYCEKFSNACHQNPECRPFFANIFLTIQELSEQKFNLLNTSVNPTDELHNQESETFLNFDELGLLETEREVHKKQAAQLFKEAADDDDMVDAQLKFEDCIFNSVGANKDVTKAVEYYRKAADNNNPIAIYKIGNIYYHGDGVKKDLAIGEKFLRLAAYNQQEQAIEI</sequence>
<dbReference type="PROSITE" id="PS50011">
    <property type="entry name" value="PROTEIN_KINASE_DOM"/>
    <property type="match status" value="1"/>
</dbReference>
<reference evidence="4" key="1">
    <citation type="submission" date="2021-06" db="EMBL/GenBank/DDBJ databases">
        <authorList>
            <person name="Kallberg Y."/>
            <person name="Tangrot J."/>
            <person name="Rosling A."/>
        </authorList>
    </citation>
    <scope>NUCLEOTIDE SEQUENCE</scope>
    <source>
        <strain evidence="4">MA453B</strain>
    </source>
</reference>